<keyword evidence="1" id="KW-0812">Transmembrane</keyword>
<keyword evidence="1" id="KW-0472">Membrane</keyword>
<feature type="transmembrane region" description="Helical" evidence="1">
    <location>
        <begin position="36"/>
        <end position="59"/>
    </location>
</feature>
<evidence type="ECO:0000313" key="3">
    <source>
        <dbReference type="Proteomes" id="UP000436181"/>
    </source>
</evidence>
<accession>A0ABQ6VE39</accession>
<dbReference type="EMBL" id="WBZJ01000002">
    <property type="protein sequence ID" value="KAB3521008.1"/>
    <property type="molecule type" value="Genomic_DNA"/>
</dbReference>
<sequence>MSQSRAGRMYHSILGLWIVSMVLLIGSAALNFDSGVATALVMASGATGILSALYVYYLAEKRGREERVNPLLLTVTGLLVAVFFYVVVSVLVM</sequence>
<reference evidence="2 3" key="1">
    <citation type="submission" date="2019-10" db="EMBL/GenBank/DDBJ databases">
        <title>Corynebacterium sp novel species isolated from the respiratory tract of Marmot.</title>
        <authorList>
            <person name="Zhang G."/>
        </authorList>
    </citation>
    <scope>NUCLEOTIDE SEQUENCE [LARGE SCALE GENOMIC DNA]</scope>
    <source>
        <strain evidence="2 3">336</strain>
    </source>
</reference>
<evidence type="ECO:0000256" key="1">
    <source>
        <dbReference type="SAM" id="Phobius"/>
    </source>
</evidence>
<keyword evidence="1" id="KW-1133">Transmembrane helix</keyword>
<keyword evidence="3" id="KW-1185">Reference proteome</keyword>
<organism evidence="2 3">
    <name type="scientific">Corynebacterium zhongnanshanii</name>
    <dbReference type="NCBI Taxonomy" id="2768834"/>
    <lineage>
        <taxon>Bacteria</taxon>
        <taxon>Bacillati</taxon>
        <taxon>Actinomycetota</taxon>
        <taxon>Actinomycetes</taxon>
        <taxon>Mycobacteriales</taxon>
        <taxon>Corynebacteriaceae</taxon>
        <taxon>Corynebacterium</taxon>
    </lineage>
</organism>
<protein>
    <submittedName>
        <fullName evidence="2">Uncharacterized protein</fullName>
    </submittedName>
</protein>
<comment type="caution">
    <text evidence="2">The sequence shown here is derived from an EMBL/GenBank/DDBJ whole genome shotgun (WGS) entry which is preliminary data.</text>
</comment>
<gene>
    <name evidence="2" type="ORF">F8377_07255</name>
</gene>
<feature type="transmembrane region" description="Helical" evidence="1">
    <location>
        <begin position="12"/>
        <end position="30"/>
    </location>
</feature>
<evidence type="ECO:0000313" key="2">
    <source>
        <dbReference type="EMBL" id="KAB3521008.1"/>
    </source>
</evidence>
<feature type="transmembrane region" description="Helical" evidence="1">
    <location>
        <begin position="71"/>
        <end position="92"/>
    </location>
</feature>
<dbReference type="Proteomes" id="UP000436181">
    <property type="component" value="Unassembled WGS sequence"/>
</dbReference>
<dbReference type="RefSeq" id="WP_151844512.1">
    <property type="nucleotide sequence ID" value="NZ_WBZJ01000002.1"/>
</dbReference>
<name>A0ABQ6VE39_9CORY</name>
<proteinExistence type="predicted"/>